<keyword evidence="2" id="KW-1185">Reference proteome</keyword>
<protein>
    <submittedName>
        <fullName evidence="1">Uncharacterized protein</fullName>
    </submittedName>
</protein>
<reference evidence="1 2" key="1">
    <citation type="submission" date="2021-06" db="EMBL/GenBank/DDBJ databases">
        <authorList>
            <person name="Palmer J.M."/>
        </authorList>
    </citation>
    <scope>NUCLEOTIDE SEQUENCE [LARGE SCALE GENOMIC DNA]</scope>
    <source>
        <strain evidence="2">if_2019</strain>
        <tissue evidence="1">Muscle</tissue>
    </source>
</reference>
<proteinExistence type="predicted"/>
<accession>A0ABV0UYG9</accession>
<gene>
    <name evidence="1" type="ORF">ILYODFUR_037601</name>
</gene>
<comment type="caution">
    <text evidence="1">The sequence shown here is derived from an EMBL/GenBank/DDBJ whole genome shotgun (WGS) entry which is preliminary data.</text>
</comment>
<dbReference type="Proteomes" id="UP001482620">
    <property type="component" value="Unassembled WGS sequence"/>
</dbReference>
<evidence type="ECO:0000313" key="1">
    <source>
        <dbReference type="EMBL" id="MEQ2250215.1"/>
    </source>
</evidence>
<dbReference type="EMBL" id="JAHRIQ010089539">
    <property type="protein sequence ID" value="MEQ2250215.1"/>
    <property type="molecule type" value="Genomic_DNA"/>
</dbReference>
<organism evidence="1 2">
    <name type="scientific">Ilyodon furcidens</name>
    <name type="common">goldbreast splitfin</name>
    <dbReference type="NCBI Taxonomy" id="33524"/>
    <lineage>
        <taxon>Eukaryota</taxon>
        <taxon>Metazoa</taxon>
        <taxon>Chordata</taxon>
        <taxon>Craniata</taxon>
        <taxon>Vertebrata</taxon>
        <taxon>Euteleostomi</taxon>
        <taxon>Actinopterygii</taxon>
        <taxon>Neopterygii</taxon>
        <taxon>Teleostei</taxon>
        <taxon>Neoteleostei</taxon>
        <taxon>Acanthomorphata</taxon>
        <taxon>Ovalentaria</taxon>
        <taxon>Atherinomorphae</taxon>
        <taxon>Cyprinodontiformes</taxon>
        <taxon>Goodeidae</taxon>
        <taxon>Ilyodon</taxon>
    </lineage>
</organism>
<evidence type="ECO:0000313" key="2">
    <source>
        <dbReference type="Proteomes" id="UP001482620"/>
    </source>
</evidence>
<name>A0ABV0UYG9_9TELE</name>
<sequence>MKELRRRERTALPNSLALGRLTLHLLQQQSRWQIFRAPSQYSQFHPCVPELRVPVDGFECVEWSLVPPPFFPGAHLPIVSEVRVWRKRSVRACEIEDPGMQTCRHHDGK</sequence>